<feature type="non-terminal residue" evidence="1">
    <location>
        <position position="1"/>
    </location>
</feature>
<protein>
    <submittedName>
        <fullName evidence="1">Uncharacterized protein</fullName>
    </submittedName>
</protein>
<dbReference type="Proteomes" id="UP000663866">
    <property type="component" value="Unassembled WGS sequence"/>
</dbReference>
<dbReference type="EMBL" id="CAJOBG010079685">
    <property type="protein sequence ID" value="CAF4627183.1"/>
    <property type="molecule type" value="Genomic_DNA"/>
</dbReference>
<gene>
    <name evidence="2" type="ORF">OVN521_LOCUS46108</name>
    <name evidence="1" type="ORF">WKI299_LOCUS33445</name>
</gene>
<accession>A0A816YW02</accession>
<comment type="caution">
    <text evidence="1">The sequence shown here is derived from an EMBL/GenBank/DDBJ whole genome shotgun (WGS) entry which is preliminary data.</text>
</comment>
<dbReference type="EMBL" id="CAJNRF010015816">
    <property type="protein sequence ID" value="CAF2180808.1"/>
    <property type="molecule type" value="Genomic_DNA"/>
</dbReference>
<dbReference type="AlphaFoldDB" id="A0A816YW02"/>
<proteinExistence type="predicted"/>
<organism evidence="1 3">
    <name type="scientific">Rotaria magnacalcarata</name>
    <dbReference type="NCBI Taxonomy" id="392030"/>
    <lineage>
        <taxon>Eukaryota</taxon>
        <taxon>Metazoa</taxon>
        <taxon>Spiralia</taxon>
        <taxon>Gnathifera</taxon>
        <taxon>Rotifera</taxon>
        <taxon>Eurotatoria</taxon>
        <taxon>Bdelloidea</taxon>
        <taxon>Philodinida</taxon>
        <taxon>Philodinidae</taxon>
        <taxon>Rotaria</taxon>
    </lineage>
</organism>
<name>A0A816YW02_9BILA</name>
<feature type="non-terminal residue" evidence="1">
    <location>
        <position position="89"/>
    </location>
</feature>
<evidence type="ECO:0000313" key="4">
    <source>
        <dbReference type="Proteomes" id="UP000663866"/>
    </source>
</evidence>
<keyword evidence="4" id="KW-1185">Reference proteome</keyword>
<dbReference type="Proteomes" id="UP000663856">
    <property type="component" value="Unassembled WGS sequence"/>
</dbReference>
<sequence>LGTPIRPIIACINAPTTLISQCLNDLLAPIYLNVTRQITFTNNIDVTRRLEKHAADGHITPTTNFFTSDVENLYTMITREGALAALSRF</sequence>
<evidence type="ECO:0000313" key="2">
    <source>
        <dbReference type="EMBL" id="CAF4627183.1"/>
    </source>
</evidence>
<evidence type="ECO:0000313" key="3">
    <source>
        <dbReference type="Proteomes" id="UP000663856"/>
    </source>
</evidence>
<evidence type="ECO:0000313" key="1">
    <source>
        <dbReference type="EMBL" id="CAF2180808.1"/>
    </source>
</evidence>
<reference evidence="1" key="1">
    <citation type="submission" date="2021-02" db="EMBL/GenBank/DDBJ databases">
        <authorList>
            <person name="Nowell W R."/>
        </authorList>
    </citation>
    <scope>NUCLEOTIDE SEQUENCE</scope>
</reference>